<dbReference type="Proteomes" id="UP000011518">
    <property type="component" value="Unassembled WGS sequence"/>
</dbReference>
<evidence type="ECO:0000256" key="1">
    <source>
        <dbReference type="SAM" id="MobiDB-lite"/>
    </source>
</evidence>
<dbReference type="InterPro" id="IPR008547">
    <property type="entry name" value="DUF829_TMEM53"/>
</dbReference>
<evidence type="ECO:0000313" key="3">
    <source>
        <dbReference type="Proteomes" id="UP000011518"/>
    </source>
</evidence>
<gene>
    <name evidence="2" type="ORF">TREES_T100014605</name>
</gene>
<dbReference type="PANTHER" id="PTHR20908:SF4">
    <property type="entry name" value="SI:DKEY-5I3.5"/>
    <property type="match status" value="1"/>
</dbReference>
<dbReference type="AlphaFoldDB" id="L9KWV9"/>
<dbReference type="InParanoid" id="L9KWV9"/>
<feature type="region of interest" description="Disordered" evidence="1">
    <location>
        <begin position="158"/>
        <end position="183"/>
    </location>
</feature>
<organism evidence="2 3">
    <name type="scientific">Tupaia chinensis</name>
    <name type="common">Chinese tree shrew</name>
    <name type="synonym">Tupaia belangeri chinensis</name>
    <dbReference type="NCBI Taxonomy" id="246437"/>
    <lineage>
        <taxon>Eukaryota</taxon>
        <taxon>Metazoa</taxon>
        <taxon>Chordata</taxon>
        <taxon>Craniata</taxon>
        <taxon>Vertebrata</taxon>
        <taxon>Euteleostomi</taxon>
        <taxon>Mammalia</taxon>
        <taxon>Eutheria</taxon>
        <taxon>Euarchontoglires</taxon>
        <taxon>Scandentia</taxon>
        <taxon>Tupaiidae</taxon>
        <taxon>Tupaia</taxon>
    </lineage>
</organism>
<dbReference type="PANTHER" id="PTHR20908">
    <property type="entry name" value="LD15586P"/>
    <property type="match status" value="1"/>
</dbReference>
<dbReference type="Pfam" id="PF05705">
    <property type="entry name" value="DUF829"/>
    <property type="match status" value="1"/>
</dbReference>
<dbReference type="GO" id="GO:0017171">
    <property type="term" value="F:serine hydrolase activity"/>
    <property type="evidence" value="ECO:0007669"/>
    <property type="project" value="TreeGrafter"/>
</dbReference>
<dbReference type="EMBL" id="KB320614">
    <property type="protein sequence ID" value="ELW67415.1"/>
    <property type="molecule type" value="Genomic_DNA"/>
</dbReference>
<keyword evidence="3" id="KW-1185">Reference proteome</keyword>
<dbReference type="SUPFAM" id="SSF53474">
    <property type="entry name" value="alpha/beta-Hydrolases"/>
    <property type="match status" value="1"/>
</dbReference>
<name>L9KWV9_TUPCH</name>
<proteinExistence type="predicted"/>
<protein>
    <recommendedName>
        <fullName evidence="4">Transmembrane protein 53</fullName>
    </recommendedName>
</protein>
<dbReference type="InterPro" id="IPR029058">
    <property type="entry name" value="AB_hydrolase_fold"/>
</dbReference>
<evidence type="ECO:0008006" key="4">
    <source>
        <dbReference type="Google" id="ProtNLM"/>
    </source>
</evidence>
<accession>L9KWV9</accession>
<sequence>MAPLLPADVMVTRLAHSIHLYCKPGLPGAPGPRPLLLLLPWLGARPSAQAKYLQIYLACGFDVLAVESALSHFLCPRRGLVRAAQVLALLQGPGALAGRPLVVHALSLGGYTFAQMLLLMSQDLGRHSSIAQRLRGHVFDSLVVGSLDRMALGECAREGDGVPGPHESAGLQADMKLGSPRHL</sequence>
<reference evidence="3" key="1">
    <citation type="submission" date="2012-07" db="EMBL/GenBank/DDBJ databases">
        <title>Genome of the Chinese tree shrew, a rising model animal genetically related to primates.</title>
        <authorList>
            <person name="Zhang G."/>
            <person name="Fan Y."/>
            <person name="Yao Y."/>
            <person name="Huang Z."/>
        </authorList>
    </citation>
    <scope>NUCLEOTIDE SEQUENCE [LARGE SCALE GENOMIC DNA]</scope>
</reference>
<reference evidence="3" key="2">
    <citation type="journal article" date="2013" name="Nat. Commun.">
        <title>Genome of the Chinese tree shrew.</title>
        <authorList>
            <person name="Fan Y."/>
            <person name="Huang Z.Y."/>
            <person name="Cao C.C."/>
            <person name="Chen C.S."/>
            <person name="Chen Y.X."/>
            <person name="Fan D.D."/>
            <person name="He J."/>
            <person name="Hou H.L."/>
            <person name="Hu L."/>
            <person name="Hu X.T."/>
            <person name="Jiang X.T."/>
            <person name="Lai R."/>
            <person name="Lang Y.S."/>
            <person name="Liang B."/>
            <person name="Liao S.G."/>
            <person name="Mu D."/>
            <person name="Ma Y.Y."/>
            <person name="Niu Y.Y."/>
            <person name="Sun X.Q."/>
            <person name="Xia J.Q."/>
            <person name="Xiao J."/>
            <person name="Xiong Z.Q."/>
            <person name="Xu L."/>
            <person name="Yang L."/>
            <person name="Zhang Y."/>
            <person name="Zhao W."/>
            <person name="Zhao X.D."/>
            <person name="Zheng Y.T."/>
            <person name="Zhou J.M."/>
            <person name="Zhu Y.B."/>
            <person name="Zhang G.J."/>
            <person name="Wang J."/>
            <person name="Yao Y.G."/>
        </authorList>
    </citation>
    <scope>NUCLEOTIDE SEQUENCE [LARGE SCALE GENOMIC DNA]</scope>
</reference>
<evidence type="ECO:0000313" key="2">
    <source>
        <dbReference type="EMBL" id="ELW67415.1"/>
    </source>
</evidence>